<sequence>MAFLYENEGTTRTLLHQVLEMHPLSSPISTNNRSRSCTESLFASSDTTLRKRKKTAPVQPKDTGGTDQHFVEHYDLLEKGTPRILLKKILQTASEDSVLVPVLMNSQEPVPVELQEESKWNSLELQLPEPEPSASLAPELLIHSRRKRCLRVSEFEQEVDQGLAVSSDLTGEKRASANKSSMSRSFNLTLATVIPPESVERPGLARRPQIRKKVDMEAFEHGLKDIPLTLLSDRCSNHSTTPVDGARSFQSSPYSLRFRKSLTKDQQPRATTYQANQRKKGPRRAIKSWPKSPLQNQPPSANSMSIRRQARPWTGRPSQNSYLSAYSVLATSNISREAVAKSDVVYQGEEEEERLMVDQAEESEEDTETPQRAVVSELSMKTPEFLQAKRHRSFSQPASLAPPNIVLLPSKLTQAKCAPKRCATGPRQPRDPDKASLDHYCKVFSYYAKMPVEKSASKTLVKCLDQYFRTLCDDLETFAHHAGRKTVLLDDLELLMRRQGLVTDEVSLYVLVERHLPLEYRRLLIPCAASGNSVFPAGAHKAKERDRKEKQRYWSWLPRSEQAPFPPMWIWMEKISQKRTL</sequence>
<dbReference type="InterPro" id="IPR028255">
    <property type="entry name" value="CENP-T"/>
</dbReference>
<name>A0A5F8GK77_MONDO</name>
<comment type="subunit">
    <text evidence="14">Component of the CENPA-CAD complex, composed of CENPI, CENPK, CENPL, CENPO, CENPP, CENPQ, CENPR and CENPS. The CENPA-CAD complex is probably recruited on centromeres by the CENPA-NAC complex, at least composed of CENPA, CENPC, CENPH, CENPM, CENPN, CENPT and CENPU. Identified in a centromeric complex containing histones H2A, H2B, H3 and H4, and at least CENPA, CENPB, CENPC, CENPT, CENPN, HJURP, SUPT16H, SSRP1 and RSF1. Interacts (via N-terminus) with the NDC80 complex. Heterodimer with CENPW; this dimer coassembles with CENPS-CENPX heterodimers at centromeres to form the tetrameric CENP-T-W-S-X complex.</text>
</comment>
<keyword evidence="8" id="KW-0995">Kinetochore</keyword>
<dbReference type="GO" id="GO:0000776">
    <property type="term" value="C:kinetochore"/>
    <property type="evidence" value="ECO:0007669"/>
    <property type="project" value="UniProtKB-KW"/>
</dbReference>
<keyword evidence="11" id="KW-0131">Cell cycle</keyword>
<dbReference type="CDD" id="cd22920">
    <property type="entry name" value="HFD_CENP-T"/>
    <property type="match status" value="1"/>
</dbReference>
<evidence type="ECO:0000313" key="19">
    <source>
        <dbReference type="Proteomes" id="UP000002280"/>
    </source>
</evidence>
<evidence type="ECO:0000256" key="11">
    <source>
        <dbReference type="ARBA" id="ARBA00023306"/>
    </source>
</evidence>
<evidence type="ECO:0000256" key="3">
    <source>
        <dbReference type="ARBA" id="ARBA00010137"/>
    </source>
</evidence>
<evidence type="ECO:0000256" key="2">
    <source>
        <dbReference type="ARBA" id="ARBA00004629"/>
    </source>
</evidence>
<evidence type="ECO:0000256" key="15">
    <source>
        <dbReference type="SAM" id="MobiDB-lite"/>
    </source>
</evidence>
<dbReference type="GO" id="GO:0051301">
    <property type="term" value="P:cell division"/>
    <property type="evidence" value="ECO:0007669"/>
    <property type="project" value="UniProtKB-KW"/>
</dbReference>
<proteinExistence type="inferred from homology"/>
<evidence type="ECO:0000256" key="1">
    <source>
        <dbReference type="ARBA" id="ARBA00004123"/>
    </source>
</evidence>
<dbReference type="GO" id="GO:0007059">
    <property type="term" value="P:chromosome segregation"/>
    <property type="evidence" value="ECO:0000318"/>
    <property type="project" value="GO_Central"/>
</dbReference>
<keyword evidence="9" id="KW-0238">DNA-binding</keyword>
<comment type="similarity">
    <text evidence="3">Belongs to the CENP-T/CNN1 family.</text>
</comment>
<dbReference type="Proteomes" id="UP000002280">
    <property type="component" value="Chromosome 1"/>
</dbReference>
<dbReference type="Gene3D" id="1.10.20.10">
    <property type="entry name" value="Histone, subunit A"/>
    <property type="match status" value="1"/>
</dbReference>
<evidence type="ECO:0000256" key="9">
    <source>
        <dbReference type="ARBA" id="ARBA00023125"/>
    </source>
</evidence>
<reference evidence="18" key="3">
    <citation type="submission" date="2025-09" db="UniProtKB">
        <authorList>
            <consortium name="Ensembl"/>
        </authorList>
    </citation>
    <scope>IDENTIFICATION</scope>
</reference>
<dbReference type="SUPFAM" id="SSF47113">
    <property type="entry name" value="Histone-fold"/>
    <property type="match status" value="1"/>
</dbReference>
<feature type="compositionally biased region" description="Basic residues" evidence="15">
    <location>
        <begin position="277"/>
        <end position="286"/>
    </location>
</feature>
<reference evidence="18" key="2">
    <citation type="submission" date="2025-08" db="UniProtKB">
        <authorList>
            <consortium name="Ensembl"/>
        </authorList>
    </citation>
    <scope>IDENTIFICATION</scope>
</reference>
<dbReference type="Bgee" id="ENSMODG00000005562">
    <property type="expression patterns" value="Expressed in hindlimb bud and 19 other cell types or tissues"/>
</dbReference>
<evidence type="ECO:0000256" key="14">
    <source>
        <dbReference type="ARBA" id="ARBA00046865"/>
    </source>
</evidence>
<evidence type="ECO:0000256" key="12">
    <source>
        <dbReference type="ARBA" id="ARBA00023328"/>
    </source>
</evidence>
<dbReference type="AlphaFoldDB" id="A0A5F8GK77"/>
<dbReference type="OMA" id="YFQHLCN"/>
<feature type="region of interest" description="Disordered" evidence="15">
    <location>
        <begin position="260"/>
        <end position="318"/>
    </location>
</feature>
<dbReference type="InParanoid" id="A0A5F8GK77"/>
<keyword evidence="19" id="KW-1185">Reference proteome</keyword>
<evidence type="ECO:0000256" key="10">
    <source>
        <dbReference type="ARBA" id="ARBA00023242"/>
    </source>
</evidence>
<feature type="compositionally biased region" description="Polar residues" evidence="15">
    <location>
        <begin position="293"/>
        <end position="306"/>
    </location>
</feature>
<dbReference type="InterPro" id="IPR032373">
    <property type="entry name" value="CENP-T_N"/>
</dbReference>
<dbReference type="GeneTree" id="ENSGT00390000003044"/>
<dbReference type="GO" id="GO:0005634">
    <property type="term" value="C:nucleus"/>
    <property type="evidence" value="ECO:0007669"/>
    <property type="project" value="UniProtKB-SubCell"/>
</dbReference>
<feature type="domain" description="Centromere kinetochore component CENP-T N-terminal" evidence="17">
    <location>
        <begin position="6"/>
        <end position="392"/>
    </location>
</feature>
<evidence type="ECO:0000259" key="16">
    <source>
        <dbReference type="Pfam" id="PF15511"/>
    </source>
</evidence>
<keyword evidence="7" id="KW-0498">Mitosis</keyword>
<dbReference type="InterPro" id="IPR035425">
    <property type="entry name" value="CENP-T/H4_C"/>
</dbReference>
<dbReference type="STRING" id="13616.ENSMODP00000047879"/>
<evidence type="ECO:0000313" key="18">
    <source>
        <dbReference type="Ensembl" id="ENSMODP00000047879.1"/>
    </source>
</evidence>
<accession>A0A5F8GK77</accession>
<dbReference type="PANTHER" id="PTHR46904">
    <property type="entry name" value="CENTROMERE PROTEIN T"/>
    <property type="match status" value="1"/>
</dbReference>
<dbReference type="Ensembl" id="ENSMODT00000079029.1">
    <property type="protein sequence ID" value="ENSMODP00000047879.1"/>
    <property type="gene ID" value="ENSMODG00000005562.4"/>
</dbReference>
<keyword evidence="10" id="KW-0539">Nucleus</keyword>
<dbReference type="FunCoup" id="A0A5F8GK77">
    <property type="interactions" value="1190"/>
</dbReference>
<dbReference type="Pfam" id="PF15511">
    <property type="entry name" value="CENP-T_C"/>
    <property type="match status" value="1"/>
</dbReference>
<keyword evidence="12" id="KW-0137">Centromere</keyword>
<evidence type="ECO:0000256" key="13">
    <source>
        <dbReference type="ARBA" id="ARBA00045461"/>
    </source>
</evidence>
<reference evidence="18 19" key="1">
    <citation type="journal article" date="2007" name="Nature">
        <title>Genome of the marsupial Monodelphis domestica reveals innovation in non-coding sequences.</title>
        <authorList>
            <person name="Mikkelsen T.S."/>
            <person name="Wakefield M.J."/>
            <person name="Aken B."/>
            <person name="Amemiya C.T."/>
            <person name="Chang J.L."/>
            <person name="Duke S."/>
            <person name="Garber M."/>
            <person name="Gentles A.J."/>
            <person name="Goodstadt L."/>
            <person name="Heger A."/>
            <person name="Jurka J."/>
            <person name="Kamal M."/>
            <person name="Mauceli E."/>
            <person name="Searle S.M."/>
            <person name="Sharpe T."/>
            <person name="Baker M.L."/>
            <person name="Batzer M.A."/>
            <person name="Benos P.V."/>
            <person name="Belov K."/>
            <person name="Clamp M."/>
            <person name="Cook A."/>
            <person name="Cuff J."/>
            <person name="Das R."/>
            <person name="Davidow L."/>
            <person name="Deakin J.E."/>
            <person name="Fazzari M.J."/>
            <person name="Glass J.L."/>
            <person name="Grabherr M."/>
            <person name="Greally J.M."/>
            <person name="Gu W."/>
            <person name="Hore T.A."/>
            <person name="Huttley G.A."/>
            <person name="Kleber M."/>
            <person name="Jirtle R.L."/>
            <person name="Koina E."/>
            <person name="Lee J.T."/>
            <person name="Mahony S."/>
            <person name="Marra M.A."/>
            <person name="Miller R.D."/>
            <person name="Nicholls R.D."/>
            <person name="Oda M."/>
            <person name="Papenfuss A.T."/>
            <person name="Parra Z.E."/>
            <person name="Pollock D.D."/>
            <person name="Ray D.A."/>
            <person name="Schein J.E."/>
            <person name="Speed T.P."/>
            <person name="Thompson K."/>
            <person name="VandeBerg J.L."/>
            <person name="Wade C.M."/>
            <person name="Walker J.A."/>
            <person name="Waters P.D."/>
            <person name="Webber C."/>
            <person name="Weidman J.R."/>
            <person name="Xie X."/>
            <person name="Zody M.C."/>
            <person name="Baldwin J."/>
            <person name="Abdouelleil A."/>
            <person name="Abdulkadir J."/>
            <person name="Abebe A."/>
            <person name="Abera B."/>
            <person name="Abreu J."/>
            <person name="Acer S.C."/>
            <person name="Aftuck L."/>
            <person name="Alexander A."/>
            <person name="An P."/>
            <person name="Anderson E."/>
            <person name="Anderson S."/>
            <person name="Arachi H."/>
            <person name="Azer M."/>
            <person name="Bachantsang P."/>
            <person name="Barry A."/>
            <person name="Bayul T."/>
            <person name="Berlin A."/>
            <person name="Bessette D."/>
            <person name="Bloom T."/>
            <person name="Bloom T."/>
            <person name="Boguslavskiy L."/>
            <person name="Bonnet C."/>
            <person name="Boukhgalter B."/>
            <person name="Bourzgui I."/>
            <person name="Brown A."/>
            <person name="Cahill P."/>
            <person name="Channer S."/>
            <person name="Cheshatsang Y."/>
            <person name="Chuda L."/>
            <person name="Citroen M."/>
            <person name="Collymore A."/>
            <person name="Cooke P."/>
            <person name="Costello M."/>
            <person name="D'Aco K."/>
            <person name="Daza R."/>
            <person name="De Haan G."/>
            <person name="DeGray S."/>
            <person name="DeMaso C."/>
            <person name="Dhargay N."/>
            <person name="Dooley K."/>
            <person name="Dooley E."/>
            <person name="Doricent M."/>
            <person name="Dorje P."/>
            <person name="Dorjee K."/>
            <person name="Dupes A."/>
            <person name="Elong R."/>
            <person name="Falk J."/>
            <person name="Farina A."/>
            <person name="Faro S."/>
            <person name="Ferguson D."/>
            <person name="Fisher S."/>
            <person name="Foley C.D."/>
            <person name="Franke A."/>
            <person name="Friedrich D."/>
            <person name="Gadbois L."/>
            <person name="Gearin G."/>
            <person name="Gearin C.R."/>
            <person name="Giannoukos G."/>
            <person name="Goode T."/>
            <person name="Graham J."/>
            <person name="Grandbois E."/>
            <person name="Grewal S."/>
            <person name="Gyaltsen K."/>
            <person name="Hafez N."/>
            <person name="Hagos B."/>
            <person name="Hall J."/>
            <person name="Henson C."/>
            <person name="Hollinger A."/>
            <person name="Honan T."/>
            <person name="Huard M.D."/>
            <person name="Hughes L."/>
            <person name="Hurhula B."/>
            <person name="Husby M.E."/>
            <person name="Kamat A."/>
            <person name="Kanga B."/>
            <person name="Kashin S."/>
            <person name="Khazanovich D."/>
            <person name="Kisner P."/>
            <person name="Lance K."/>
            <person name="Lara M."/>
            <person name="Lee W."/>
            <person name="Lennon N."/>
            <person name="Letendre F."/>
            <person name="LeVine R."/>
            <person name="Lipovsky A."/>
            <person name="Liu X."/>
            <person name="Liu J."/>
            <person name="Liu S."/>
            <person name="Lokyitsang T."/>
            <person name="Lokyitsang Y."/>
            <person name="Lubonja R."/>
            <person name="Lui A."/>
            <person name="MacDonald P."/>
            <person name="Magnisalis V."/>
            <person name="Maru K."/>
            <person name="Matthews C."/>
            <person name="McCusker W."/>
            <person name="McDonough S."/>
            <person name="Mehta T."/>
            <person name="Meldrim J."/>
            <person name="Meneus L."/>
            <person name="Mihai O."/>
            <person name="Mihalev A."/>
            <person name="Mihova T."/>
            <person name="Mittelman R."/>
            <person name="Mlenga V."/>
            <person name="Montmayeur A."/>
            <person name="Mulrain L."/>
            <person name="Navidi A."/>
            <person name="Naylor J."/>
            <person name="Negash T."/>
            <person name="Nguyen T."/>
            <person name="Nguyen N."/>
            <person name="Nicol R."/>
            <person name="Norbu C."/>
            <person name="Norbu N."/>
            <person name="Novod N."/>
            <person name="O'Neill B."/>
            <person name="Osman S."/>
            <person name="Markiewicz E."/>
            <person name="Oyono O.L."/>
            <person name="Patti C."/>
            <person name="Phunkhang P."/>
            <person name="Pierre F."/>
            <person name="Priest M."/>
            <person name="Raghuraman S."/>
            <person name="Rege F."/>
            <person name="Reyes R."/>
            <person name="Rise C."/>
            <person name="Rogov P."/>
            <person name="Ross K."/>
            <person name="Ryan E."/>
            <person name="Settipalli S."/>
            <person name="Shea T."/>
            <person name="Sherpa N."/>
            <person name="Shi L."/>
            <person name="Shih D."/>
            <person name="Sparrow T."/>
            <person name="Spaulding J."/>
            <person name="Stalker J."/>
            <person name="Stange-Thomann N."/>
            <person name="Stavropoulos S."/>
            <person name="Stone C."/>
            <person name="Strader C."/>
            <person name="Tesfaye S."/>
            <person name="Thomson T."/>
            <person name="Thoulutsang Y."/>
            <person name="Thoulutsang D."/>
            <person name="Topham K."/>
            <person name="Topping I."/>
            <person name="Tsamla T."/>
            <person name="Vassiliev H."/>
            <person name="Vo A."/>
            <person name="Wangchuk T."/>
            <person name="Wangdi T."/>
            <person name="Weiand M."/>
            <person name="Wilkinson J."/>
            <person name="Wilson A."/>
            <person name="Yadav S."/>
            <person name="Young G."/>
            <person name="Yu Q."/>
            <person name="Zembek L."/>
            <person name="Zhong D."/>
            <person name="Zimmer A."/>
            <person name="Zwirko Z."/>
            <person name="Jaffe D.B."/>
            <person name="Alvarez P."/>
            <person name="Brockman W."/>
            <person name="Butler J."/>
            <person name="Chin C."/>
            <person name="Gnerre S."/>
            <person name="MacCallum I."/>
            <person name="Graves J.A."/>
            <person name="Ponting C.P."/>
            <person name="Breen M."/>
            <person name="Samollow P.B."/>
            <person name="Lander E.S."/>
            <person name="Lindblad-Toh K."/>
        </authorList>
    </citation>
    <scope>NUCLEOTIDE SEQUENCE [LARGE SCALE GENOMIC DNA]</scope>
</reference>
<comment type="function">
    <text evidence="13">Component of the CENPA-NAC (nucleosome-associated) complex, a complex that plays a central role in assembly of kinetochore proteins, mitotic progression and chromosome segregation. The CENPA-NAC complex recruits the CENPA-CAD (nucleosome distal) complex and may be involved in incorporation of newly synthesized CENPA into centromeres. Part of a nucleosome-associated complex that binds specifically to histone H3-containing nucleosomes at the centromere, as opposed to nucleosomes containing CENPA. Component of the heterotetrameric CENP-T-W-S-X complex that binds and supercoils DNA, and plays an important role in kinetochore assembly. CENPT has a fundamental role in kinetochore assembly and function. It is one of the inner kinetochore proteins, with most further proteins binding downstream. Required for normal chromosome organization and normal progress through mitosis.</text>
</comment>
<dbReference type="GO" id="GO:0051382">
    <property type="term" value="P:kinetochore assembly"/>
    <property type="evidence" value="ECO:0007669"/>
    <property type="project" value="InterPro"/>
</dbReference>
<organism evidence="18 19">
    <name type="scientific">Monodelphis domestica</name>
    <name type="common">Gray short-tailed opossum</name>
    <dbReference type="NCBI Taxonomy" id="13616"/>
    <lineage>
        <taxon>Eukaryota</taxon>
        <taxon>Metazoa</taxon>
        <taxon>Chordata</taxon>
        <taxon>Craniata</taxon>
        <taxon>Vertebrata</taxon>
        <taxon>Euteleostomi</taxon>
        <taxon>Mammalia</taxon>
        <taxon>Metatheria</taxon>
        <taxon>Didelphimorphia</taxon>
        <taxon>Didelphidae</taxon>
        <taxon>Monodelphis</taxon>
    </lineage>
</organism>
<protein>
    <recommendedName>
        <fullName evidence="4">Centromere protein T</fullName>
    </recommendedName>
</protein>
<dbReference type="InterPro" id="IPR009072">
    <property type="entry name" value="Histone-fold"/>
</dbReference>
<dbReference type="PANTHER" id="PTHR46904:SF1">
    <property type="entry name" value="CENTROMERE PROTEIN T"/>
    <property type="match status" value="1"/>
</dbReference>
<keyword evidence="5" id="KW-0158">Chromosome</keyword>
<dbReference type="Pfam" id="PF16171">
    <property type="entry name" value="CENP-T_N"/>
    <property type="match status" value="1"/>
</dbReference>
<dbReference type="GO" id="GO:0046982">
    <property type="term" value="F:protein heterodimerization activity"/>
    <property type="evidence" value="ECO:0007669"/>
    <property type="project" value="InterPro"/>
</dbReference>
<comment type="subcellular location">
    <subcellularLocation>
        <location evidence="2">Chromosome</location>
        <location evidence="2">Centromere</location>
        <location evidence="2">Kinetochore</location>
    </subcellularLocation>
    <subcellularLocation>
        <location evidence="1">Nucleus</location>
    </subcellularLocation>
</comment>
<evidence type="ECO:0000256" key="7">
    <source>
        <dbReference type="ARBA" id="ARBA00022776"/>
    </source>
</evidence>
<dbReference type="GO" id="GO:0000278">
    <property type="term" value="P:mitotic cell cycle"/>
    <property type="evidence" value="ECO:0000318"/>
    <property type="project" value="GO_Central"/>
</dbReference>
<evidence type="ECO:0000256" key="8">
    <source>
        <dbReference type="ARBA" id="ARBA00022838"/>
    </source>
</evidence>
<evidence type="ECO:0000259" key="17">
    <source>
        <dbReference type="Pfam" id="PF16171"/>
    </source>
</evidence>
<evidence type="ECO:0000256" key="4">
    <source>
        <dbReference type="ARBA" id="ARBA00016401"/>
    </source>
</evidence>
<evidence type="ECO:0000256" key="6">
    <source>
        <dbReference type="ARBA" id="ARBA00022618"/>
    </source>
</evidence>
<evidence type="ECO:0000256" key="5">
    <source>
        <dbReference type="ARBA" id="ARBA00022454"/>
    </source>
</evidence>
<keyword evidence="6" id="KW-0132">Cell division</keyword>
<feature type="domain" description="CENP-T/Histone H4 histone fold" evidence="16">
    <location>
        <begin position="435"/>
        <end position="528"/>
    </location>
</feature>
<dbReference type="GO" id="GO:0003677">
    <property type="term" value="F:DNA binding"/>
    <property type="evidence" value="ECO:0007669"/>
    <property type="project" value="UniProtKB-KW"/>
</dbReference>